<dbReference type="Proteomes" id="UP001233999">
    <property type="component" value="Unassembled WGS sequence"/>
</dbReference>
<gene>
    <name evidence="5" type="ORF">L9F63_004748</name>
</gene>
<proteinExistence type="inferred from homology"/>
<dbReference type="PROSITE" id="PS00062">
    <property type="entry name" value="ALDOKETO_REDUCTASE_2"/>
    <property type="match status" value="2"/>
</dbReference>
<dbReference type="PRINTS" id="PR00069">
    <property type="entry name" value="ALDKETRDTASE"/>
</dbReference>
<keyword evidence="2" id="KW-0521">NADP</keyword>
<dbReference type="InterPro" id="IPR020471">
    <property type="entry name" value="AKR"/>
</dbReference>
<dbReference type="PROSITE" id="PS00063">
    <property type="entry name" value="ALDOKETO_REDUCTASE_3"/>
    <property type="match status" value="2"/>
</dbReference>
<dbReference type="SUPFAM" id="SSF51430">
    <property type="entry name" value="NAD(P)-linked oxidoreductase"/>
    <property type="match status" value="2"/>
</dbReference>
<evidence type="ECO:0000256" key="3">
    <source>
        <dbReference type="ARBA" id="ARBA00023002"/>
    </source>
</evidence>
<dbReference type="Pfam" id="PF00248">
    <property type="entry name" value="Aldo_ket_red"/>
    <property type="match status" value="2"/>
</dbReference>
<feature type="domain" description="NADP-dependent oxidoreductase" evidence="4">
    <location>
        <begin position="346"/>
        <end position="621"/>
    </location>
</feature>
<evidence type="ECO:0000259" key="4">
    <source>
        <dbReference type="Pfam" id="PF00248"/>
    </source>
</evidence>
<comment type="similarity">
    <text evidence="1">Belongs to the aldo/keto reductase family.</text>
</comment>
<evidence type="ECO:0000313" key="6">
    <source>
        <dbReference type="Proteomes" id="UP001233999"/>
    </source>
</evidence>
<sequence>MVKSKIEYYLSSVESVTSRMAVNVPSLKLNNGYSIPIFGLGTWKSKPGEVAQAVRDSIDAGYRHFDCAFVYGNEKEVGEGIRDKIKEGTVKRSDLFITSKLWNTFHLPELVVPACKKTLENLGLDYLDLYLIHWPMAYKLFPRVSEGKFAYSDADYVDTWPEMEKLVDMGLVRSIGVSNFSSKQIERVLAIARIKPVTNQVECNPYLNQKKLQEFCKKKDILLTGYSPLGSPDSPFLKPDVPKLLEDPKLKKVAEKYKKSIAQVVLRYLVQRDVITIPKSVSKERISQNIAIFDFKLSPEDMAYLDSFDCGGRLCSLDHATDHPHYPFNIEKHWCTPNKTTQLATIGLGTWKSKRDEVTKAVEIALDAGYTHIDCARIYENEDEVGAAIQNKIKEGIVKREELFITSKLWNTYHRPELVVPACQTSLKKLCLDYLDLYLIHWPFAFKEGCDLMPTDETGKFEISEVDYVETWKGMEKCAEMGLVRSIGLSNFNSQQIQRVLDACCIKPVNLQVECHPYFNQKKLREFCNDRDIVITAYSPLGSPDSPYYKEGTPKLLEDATLKEMGDRLGKTVAQVILRYLVQLGVATVPKSVTPSRIQENFNIFDFELTAEDMACIDSLDQNLRYIPFEETNHHPDYPFNIEF</sequence>
<reference evidence="5" key="1">
    <citation type="journal article" date="2023" name="IScience">
        <title>Live-bearing cockroach genome reveals convergent evolutionary mechanisms linked to viviparity in insects and beyond.</title>
        <authorList>
            <person name="Fouks B."/>
            <person name="Harrison M.C."/>
            <person name="Mikhailova A.A."/>
            <person name="Marchal E."/>
            <person name="English S."/>
            <person name="Carruthers M."/>
            <person name="Jennings E.C."/>
            <person name="Chiamaka E.L."/>
            <person name="Frigard R.A."/>
            <person name="Pippel M."/>
            <person name="Attardo G.M."/>
            <person name="Benoit J.B."/>
            <person name="Bornberg-Bauer E."/>
            <person name="Tobe S.S."/>
        </authorList>
    </citation>
    <scope>NUCLEOTIDE SEQUENCE</scope>
    <source>
        <strain evidence="5">Stay&amp;Tobe</strain>
    </source>
</reference>
<dbReference type="FunFam" id="3.20.20.100:FF:000006">
    <property type="entry name" value="Aldo-keto reductase family 1 member A1"/>
    <property type="match status" value="2"/>
</dbReference>
<dbReference type="GO" id="GO:0016491">
    <property type="term" value="F:oxidoreductase activity"/>
    <property type="evidence" value="ECO:0007669"/>
    <property type="project" value="UniProtKB-KW"/>
</dbReference>
<dbReference type="EMBL" id="JASPKZ010008385">
    <property type="protein sequence ID" value="KAJ9579563.1"/>
    <property type="molecule type" value="Genomic_DNA"/>
</dbReference>
<dbReference type="AlphaFoldDB" id="A0AAD7ZGI9"/>
<keyword evidence="3" id="KW-0560">Oxidoreductase</keyword>
<evidence type="ECO:0000256" key="1">
    <source>
        <dbReference type="ARBA" id="ARBA00007905"/>
    </source>
</evidence>
<accession>A0AAD7ZGI9</accession>
<evidence type="ECO:0000313" key="5">
    <source>
        <dbReference type="EMBL" id="KAJ9579563.1"/>
    </source>
</evidence>
<keyword evidence="6" id="KW-1185">Reference proteome</keyword>
<organism evidence="5 6">
    <name type="scientific">Diploptera punctata</name>
    <name type="common">Pacific beetle cockroach</name>
    <dbReference type="NCBI Taxonomy" id="6984"/>
    <lineage>
        <taxon>Eukaryota</taxon>
        <taxon>Metazoa</taxon>
        <taxon>Ecdysozoa</taxon>
        <taxon>Arthropoda</taxon>
        <taxon>Hexapoda</taxon>
        <taxon>Insecta</taxon>
        <taxon>Pterygota</taxon>
        <taxon>Neoptera</taxon>
        <taxon>Polyneoptera</taxon>
        <taxon>Dictyoptera</taxon>
        <taxon>Blattodea</taxon>
        <taxon>Blaberoidea</taxon>
        <taxon>Blaberidae</taxon>
        <taxon>Diplopterinae</taxon>
        <taxon>Diploptera</taxon>
    </lineage>
</organism>
<dbReference type="InterPro" id="IPR036812">
    <property type="entry name" value="NAD(P)_OxRdtase_dom_sf"/>
</dbReference>
<comment type="caution">
    <text evidence="5">The sequence shown here is derived from an EMBL/GenBank/DDBJ whole genome shotgun (WGS) entry which is preliminary data.</text>
</comment>
<dbReference type="Gene3D" id="3.20.20.100">
    <property type="entry name" value="NADP-dependent oxidoreductase domain"/>
    <property type="match status" value="2"/>
</dbReference>
<evidence type="ECO:0000256" key="2">
    <source>
        <dbReference type="ARBA" id="ARBA00022857"/>
    </source>
</evidence>
<dbReference type="PANTHER" id="PTHR11732">
    <property type="entry name" value="ALDO/KETO REDUCTASE"/>
    <property type="match status" value="1"/>
</dbReference>
<dbReference type="PROSITE" id="PS00798">
    <property type="entry name" value="ALDOKETO_REDUCTASE_1"/>
    <property type="match status" value="1"/>
</dbReference>
<dbReference type="InterPro" id="IPR023210">
    <property type="entry name" value="NADP_OxRdtase_dom"/>
</dbReference>
<reference evidence="5" key="2">
    <citation type="submission" date="2023-05" db="EMBL/GenBank/DDBJ databases">
        <authorList>
            <person name="Fouks B."/>
        </authorList>
    </citation>
    <scope>NUCLEOTIDE SEQUENCE</scope>
    <source>
        <strain evidence="5">Stay&amp;Tobe</strain>
        <tissue evidence="5">Testes</tissue>
    </source>
</reference>
<protein>
    <recommendedName>
        <fullName evidence="4">NADP-dependent oxidoreductase domain-containing protein</fullName>
    </recommendedName>
</protein>
<name>A0AAD7ZGI9_DIPPU</name>
<feature type="domain" description="NADP-dependent oxidoreductase" evidence="4">
    <location>
        <begin position="39"/>
        <end position="308"/>
    </location>
</feature>
<dbReference type="InterPro" id="IPR018170">
    <property type="entry name" value="Aldo/ket_reductase_CS"/>
</dbReference>